<keyword evidence="1" id="KW-0233">DNA recombination</keyword>
<dbReference type="InterPro" id="IPR013762">
    <property type="entry name" value="Integrase-like_cat_sf"/>
</dbReference>
<organism evidence="2 3">
    <name type="scientific">Pseudoalteromonas prydzensis</name>
    <dbReference type="NCBI Taxonomy" id="182141"/>
    <lineage>
        <taxon>Bacteria</taxon>
        <taxon>Pseudomonadati</taxon>
        <taxon>Pseudomonadota</taxon>
        <taxon>Gammaproteobacteria</taxon>
        <taxon>Alteromonadales</taxon>
        <taxon>Pseudoalteromonadaceae</taxon>
        <taxon>Pseudoalteromonas</taxon>
    </lineage>
</organism>
<dbReference type="EMBL" id="RRZA01000105">
    <property type="protein sequence ID" value="MBE0459728.1"/>
    <property type="molecule type" value="Genomic_DNA"/>
</dbReference>
<evidence type="ECO:0000313" key="2">
    <source>
        <dbReference type="EMBL" id="MBE0459728.1"/>
    </source>
</evidence>
<sequence length="440" mass="49402">MKLNDYFWGSLREVSDSFVSRYKLQNETLYCSNAGVTKETFQLYRAYRLINAGYPETYVKSKYGIPDELLNSKGNYNLHDMTAFLNRGESNKCLLKNIYEQLALVSFAAKYLIGQYTGMRPSELAVIDLNNCLIEESGIKLLRSHVFKGKNTFSKGLFDDKWVVIPIVEDALKAMQALSSITQRSLVFSAIHTKKYDETEKPQIPHSISYQIKRLISFISPDDDLGFNNYMMRHTLAYQLYRLEAGLPLISFQLKHLVNTVDKFLSRGSTSDVTMGYGGIADSLVESQTAQKLRKQSEIEVIKATADPDGNYLGGKADEHKERLKTAFKGYMASGYSKEEIFEAMAEQGLGVINVGLGYCYGSDSKNENLPCIGSLRCNPIRCSNAIVSEANAPYWREVYSTNLANLNNPSFADNKEQIKEVINEAKGVLTLLGHGVPNE</sequence>
<gene>
    <name evidence="2" type="ORF">EI167_20305</name>
</gene>
<evidence type="ECO:0000313" key="3">
    <source>
        <dbReference type="Proteomes" id="UP000707245"/>
    </source>
</evidence>
<keyword evidence="3" id="KW-1185">Reference proteome</keyword>
<dbReference type="Proteomes" id="UP000707245">
    <property type="component" value="Unassembled WGS sequence"/>
</dbReference>
<evidence type="ECO:0000256" key="1">
    <source>
        <dbReference type="ARBA" id="ARBA00023172"/>
    </source>
</evidence>
<dbReference type="Gene3D" id="1.10.443.10">
    <property type="entry name" value="Intergrase catalytic core"/>
    <property type="match status" value="1"/>
</dbReference>
<comment type="caution">
    <text evidence="2">The sequence shown here is derived from an EMBL/GenBank/DDBJ whole genome shotgun (WGS) entry which is preliminary data.</text>
</comment>
<proteinExistence type="predicted"/>
<name>A0ABR9FSB3_9GAMM</name>
<dbReference type="SUPFAM" id="SSF56349">
    <property type="entry name" value="DNA breaking-rejoining enzymes"/>
    <property type="match status" value="1"/>
</dbReference>
<protein>
    <submittedName>
        <fullName evidence="2">Site-specific integrase</fullName>
    </submittedName>
</protein>
<dbReference type="RefSeq" id="WP_192543068.1">
    <property type="nucleotide sequence ID" value="NZ_RRZA01000105.1"/>
</dbReference>
<reference evidence="2 3" key="1">
    <citation type="submission" date="2020-07" db="EMBL/GenBank/DDBJ databases">
        <title>Halophilic bacteria isolated from french cheeses.</title>
        <authorList>
            <person name="Kothe C.I."/>
            <person name="Farah-Kraiem B."/>
            <person name="Renault P."/>
            <person name="Dridi B."/>
        </authorList>
    </citation>
    <scope>NUCLEOTIDE SEQUENCE [LARGE SCALE GENOMIC DNA]</scope>
    <source>
        <strain evidence="2 3">FME14</strain>
    </source>
</reference>
<accession>A0ABR9FSB3</accession>
<dbReference type="InterPro" id="IPR011010">
    <property type="entry name" value="DNA_brk_join_enz"/>
</dbReference>